<sequence>MGTIKILFWCFLFAGILFIRQTTARFIHFNGKTETVSYVSNPPLSSAAGYASSSLAPEPSSKGEEENDKSGGHEVHTENHHHSDKSVAGGGVIIGGLVTAAFATLYCYIKVTRKRDGK</sequence>
<feature type="signal peptide" evidence="3">
    <location>
        <begin position="1"/>
        <end position="24"/>
    </location>
</feature>
<name>A0A251RTH2_HELAN</name>
<keyword evidence="3" id="KW-0732">Signal</keyword>
<keyword evidence="2" id="KW-0812">Transmembrane</keyword>
<evidence type="ECO:0000256" key="3">
    <source>
        <dbReference type="SAM" id="SignalP"/>
    </source>
</evidence>
<organism evidence="5 6">
    <name type="scientific">Helianthus annuus</name>
    <name type="common">Common sunflower</name>
    <dbReference type="NCBI Taxonomy" id="4232"/>
    <lineage>
        <taxon>Eukaryota</taxon>
        <taxon>Viridiplantae</taxon>
        <taxon>Streptophyta</taxon>
        <taxon>Embryophyta</taxon>
        <taxon>Tracheophyta</taxon>
        <taxon>Spermatophyta</taxon>
        <taxon>Magnoliopsida</taxon>
        <taxon>eudicotyledons</taxon>
        <taxon>Gunneridae</taxon>
        <taxon>Pentapetalae</taxon>
        <taxon>asterids</taxon>
        <taxon>campanulids</taxon>
        <taxon>Asterales</taxon>
        <taxon>Asteraceae</taxon>
        <taxon>Asteroideae</taxon>
        <taxon>Heliantheae alliance</taxon>
        <taxon>Heliantheae</taxon>
        <taxon>Helianthus</taxon>
    </lineage>
</organism>
<dbReference type="AlphaFoldDB" id="A0A251RTH2"/>
<dbReference type="PANTHER" id="PTHR34558:SF4">
    <property type="entry name" value="TRANSMEMBRANE PROTEIN"/>
    <property type="match status" value="1"/>
</dbReference>
<dbReference type="Gramene" id="mRNA:HanXRQr2_Chr17g0808251">
    <property type="protein sequence ID" value="CDS:HanXRQr2_Chr17g0808251.1"/>
    <property type="gene ID" value="HanXRQr2_Chr17g0808251"/>
</dbReference>
<dbReference type="Proteomes" id="UP000215914">
    <property type="component" value="Chromosome 17"/>
</dbReference>
<evidence type="ECO:0000313" key="5">
    <source>
        <dbReference type="EMBL" id="OTF87652.1"/>
    </source>
</evidence>
<dbReference type="InParanoid" id="A0A251RTH2"/>
<protein>
    <recommendedName>
        <fullName evidence="7">Transmembrane protein</fullName>
    </recommendedName>
</protein>
<keyword evidence="2" id="KW-1133">Transmembrane helix</keyword>
<accession>A0A251RTH2</accession>
<dbReference type="EMBL" id="MNCJ02000332">
    <property type="protein sequence ID" value="KAF5755902.1"/>
    <property type="molecule type" value="Genomic_DNA"/>
</dbReference>
<keyword evidence="2" id="KW-0472">Membrane</keyword>
<feature type="compositionally biased region" description="Basic and acidic residues" evidence="1">
    <location>
        <begin position="61"/>
        <end position="85"/>
    </location>
</feature>
<proteinExistence type="predicted"/>
<gene>
    <name evidence="5" type="ORF">HannXRQ_Chr17g0564251</name>
    <name evidence="4" type="ORF">HanXRQr2_Chr17g0808251</name>
</gene>
<dbReference type="OMA" id="HEVHTEN"/>
<reference evidence="4" key="3">
    <citation type="submission" date="2020-06" db="EMBL/GenBank/DDBJ databases">
        <title>Helianthus annuus Genome sequencing and assembly Release 2.</title>
        <authorList>
            <person name="Gouzy J."/>
            <person name="Langlade N."/>
            <person name="Munos S."/>
        </authorList>
    </citation>
    <scope>NUCLEOTIDE SEQUENCE</scope>
    <source>
        <tissue evidence="4">Leaves</tissue>
    </source>
</reference>
<evidence type="ECO:0000256" key="2">
    <source>
        <dbReference type="SAM" id="Phobius"/>
    </source>
</evidence>
<feature type="transmembrane region" description="Helical" evidence="2">
    <location>
        <begin position="87"/>
        <end position="109"/>
    </location>
</feature>
<evidence type="ECO:0000256" key="1">
    <source>
        <dbReference type="SAM" id="MobiDB-lite"/>
    </source>
</evidence>
<keyword evidence="6" id="KW-1185">Reference proteome</keyword>
<evidence type="ECO:0008006" key="7">
    <source>
        <dbReference type="Google" id="ProtNLM"/>
    </source>
</evidence>
<feature type="chain" id="PRO_5041059482" description="Transmembrane protein" evidence="3">
    <location>
        <begin position="25"/>
        <end position="118"/>
    </location>
</feature>
<reference evidence="4 6" key="1">
    <citation type="journal article" date="2017" name="Nature">
        <title>The sunflower genome provides insights into oil metabolism, flowering and Asterid evolution.</title>
        <authorList>
            <person name="Badouin H."/>
            <person name="Gouzy J."/>
            <person name="Grassa C.J."/>
            <person name="Murat F."/>
            <person name="Staton S.E."/>
            <person name="Cottret L."/>
            <person name="Lelandais-Briere C."/>
            <person name="Owens G.L."/>
            <person name="Carrere S."/>
            <person name="Mayjonade B."/>
            <person name="Legrand L."/>
            <person name="Gill N."/>
            <person name="Kane N.C."/>
            <person name="Bowers J.E."/>
            <person name="Hubner S."/>
            <person name="Bellec A."/>
            <person name="Berard A."/>
            <person name="Berges H."/>
            <person name="Blanchet N."/>
            <person name="Boniface M.C."/>
            <person name="Brunel D."/>
            <person name="Catrice O."/>
            <person name="Chaidir N."/>
            <person name="Claudel C."/>
            <person name="Donnadieu C."/>
            <person name="Faraut T."/>
            <person name="Fievet G."/>
            <person name="Helmstetter N."/>
            <person name="King M."/>
            <person name="Knapp S.J."/>
            <person name="Lai Z."/>
            <person name="Le Paslier M.C."/>
            <person name="Lippi Y."/>
            <person name="Lorenzon L."/>
            <person name="Mandel J.R."/>
            <person name="Marage G."/>
            <person name="Marchand G."/>
            <person name="Marquand E."/>
            <person name="Bret-Mestries E."/>
            <person name="Morien E."/>
            <person name="Nambeesan S."/>
            <person name="Nguyen T."/>
            <person name="Pegot-Espagnet P."/>
            <person name="Pouilly N."/>
            <person name="Raftis F."/>
            <person name="Sallet E."/>
            <person name="Schiex T."/>
            <person name="Thomas J."/>
            <person name="Vandecasteele C."/>
            <person name="Vares D."/>
            <person name="Vear F."/>
            <person name="Vautrin S."/>
            <person name="Crespi M."/>
            <person name="Mangin B."/>
            <person name="Burke J.M."/>
            <person name="Salse J."/>
            <person name="Munos S."/>
            <person name="Vincourt P."/>
            <person name="Rieseberg L.H."/>
            <person name="Langlade N.B."/>
        </authorList>
    </citation>
    <scope>NUCLEOTIDE SEQUENCE [LARGE SCALE GENOMIC DNA]</scope>
    <source>
        <strain evidence="6">cv. SF193</strain>
        <tissue evidence="4">Leaves</tissue>
    </source>
</reference>
<dbReference type="PANTHER" id="PTHR34558">
    <property type="entry name" value="EXPRESSED PROTEIN"/>
    <property type="match status" value="1"/>
</dbReference>
<dbReference type="EMBL" id="CM007906">
    <property type="protein sequence ID" value="OTF87652.1"/>
    <property type="molecule type" value="Genomic_DNA"/>
</dbReference>
<evidence type="ECO:0000313" key="4">
    <source>
        <dbReference type="EMBL" id="KAF5755902.1"/>
    </source>
</evidence>
<evidence type="ECO:0000313" key="6">
    <source>
        <dbReference type="Proteomes" id="UP000215914"/>
    </source>
</evidence>
<dbReference type="OrthoDB" id="686454at2759"/>
<reference evidence="5" key="2">
    <citation type="submission" date="2017-02" db="EMBL/GenBank/DDBJ databases">
        <title>Sunflower complete genome.</title>
        <authorList>
            <person name="Langlade N."/>
            <person name="Munos S."/>
        </authorList>
    </citation>
    <scope>NUCLEOTIDE SEQUENCE [LARGE SCALE GENOMIC DNA]</scope>
    <source>
        <tissue evidence="5">Leaves</tissue>
    </source>
</reference>
<feature type="region of interest" description="Disordered" evidence="1">
    <location>
        <begin position="48"/>
        <end position="88"/>
    </location>
</feature>